<name>A0ABT9J3W9_9BACL</name>
<proteinExistence type="predicted"/>
<feature type="transmembrane region" description="Helical" evidence="1">
    <location>
        <begin position="53"/>
        <end position="72"/>
    </location>
</feature>
<dbReference type="RefSeq" id="WP_305993613.1">
    <property type="nucleotide sequence ID" value="NZ_JAVAMP010000013.1"/>
</dbReference>
<sequence length="179" mass="20438">MALILAPTTAILISNETKQILQKDFITSTMVLGGSTFYIFYKHLLPHIKLRLFIIYPKIVIQSLLIIAHLSYFKLYFGGTDICYDDFPCDPPKPFIEEWASMIGLHYLNLHNSWWIFLGPMLFLTLTILLLSGISKGMEGLLDINSKTQMKSKKILNTSKKEKEASNLTKNDFGLVHHS</sequence>
<protein>
    <submittedName>
        <fullName evidence="2">Uncharacterized protein</fullName>
    </submittedName>
</protein>
<dbReference type="EMBL" id="JAVAMP010000013">
    <property type="protein sequence ID" value="MDP5276304.1"/>
    <property type="molecule type" value="Genomic_DNA"/>
</dbReference>
<dbReference type="Proteomes" id="UP001231941">
    <property type="component" value="Unassembled WGS sequence"/>
</dbReference>
<keyword evidence="3" id="KW-1185">Reference proteome</keyword>
<keyword evidence="1" id="KW-1133">Transmembrane helix</keyword>
<accession>A0ABT9J3W9</accession>
<evidence type="ECO:0000313" key="3">
    <source>
        <dbReference type="Proteomes" id="UP001231941"/>
    </source>
</evidence>
<dbReference type="PANTHER" id="PTHR43839:SF3">
    <property type="entry name" value="OLIGOPEPTIDE ABC TRANSPORTER, PERMEASE PROTEIN"/>
    <property type="match status" value="1"/>
</dbReference>
<keyword evidence="1" id="KW-0812">Transmembrane</keyword>
<evidence type="ECO:0000256" key="1">
    <source>
        <dbReference type="SAM" id="Phobius"/>
    </source>
</evidence>
<reference evidence="2 3" key="1">
    <citation type="submission" date="2023-08" db="EMBL/GenBank/DDBJ databases">
        <authorList>
            <person name="Park J.-S."/>
        </authorList>
    </citation>
    <scope>NUCLEOTIDE SEQUENCE [LARGE SCALE GENOMIC DNA]</scope>
    <source>
        <strain evidence="2 3">2205SS18-9</strain>
    </source>
</reference>
<dbReference type="PANTHER" id="PTHR43839">
    <property type="entry name" value="OPPC IN A BINDING PROTEIN-DEPENDENT TRANSPORT SYSTEM"/>
    <property type="match status" value="1"/>
</dbReference>
<gene>
    <name evidence="2" type="ORF">Q5Y73_19595</name>
</gene>
<feature type="transmembrane region" description="Helical" evidence="1">
    <location>
        <begin position="25"/>
        <end position="41"/>
    </location>
</feature>
<feature type="transmembrane region" description="Helical" evidence="1">
    <location>
        <begin position="114"/>
        <end position="134"/>
    </location>
</feature>
<organism evidence="2 3">
    <name type="scientific">Chengkuizengella axinellae</name>
    <dbReference type="NCBI Taxonomy" id="3064388"/>
    <lineage>
        <taxon>Bacteria</taxon>
        <taxon>Bacillati</taxon>
        <taxon>Bacillota</taxon>
        <taxon>Bacilli</taxon>
        <taxon>Bacillales</taxon>
        <taxon>Paenibacillaceae</taxon>
        <taxon>Chengkuizengella</taxon>
    </lineage>
</organism>
<keyword evidence="1" id="KW-0472">Membrane</keyword>
<comment type="caution">
    <text evidence="2">The sequence shown here is derived from an EMBL/GenBank/DDBJ whole genome shotgun (WGS) entry which is preliminary data.</text>
</comment>
<evidence type="ECO:0000313" key="2">
    <source>
        <dbReference type="EMBL" id="MDP5276304.1"/>
    </source>
</evidence>